<evidence type="ECO:0000256" key="1">
    <source>
        <dbReference type="ARBA" id="ARBA00023002"/>
    </source>
</evidence>
<reference evidence="2" key="1">
    <citation type="submission" date="2020-11" db="EMBL/GenBank/DDBJ databases">
        <authorList>
            <person name="Tran Van P."/>
        </authorList>
    </citation>
    <scope>NUCLEOTIDE SEQUENCE</scope>
</reference>
<dbReference type="InterPro" id="IPR036291">
    <property type="entry name" value="NAD(P)-bd_dom_sf"/>
</dbReference>
<dbReference type="PRINTS" id="PR00080">
    <property type="entry name" value="SDRFAMILY"/>
</dbReference>
<accession>A0A7R9QAW1</accession>
<dbReference type="Proteomes" id="UP000728032">
    <property type="component" value="Unassembled WGS sequence"/>
</dbReference>
<dbReference type="Gene3D" id="3.40.50.720">
    <property type="entry name" value="NAD(P)-binding Rossmann-like Domain"/>
    <property type="match status" value="1"/>
</dbReference>
<protein>
    <submittedName>
        <fullName evidence="2">Uncharacterized protein</fullName>
    </submittedName>
</protein>
<dbReference type="GO" id="GO:0016491">
    <property type="term" value="F:oxidoreductase activity"/>
    <property type="evidence" value="ECO:0007669"/>
    <property type="project" value="UniProtKB-KW"/>
</dbReference>
<organism evidence="2">
    <name type="scientific">Oppiella nova</name>
    <dbReference type="NCBI Taxonomy" id="334625"/>
    <lineage>
        <taxon>Eukaryota</taxon>
        <taxon>Metazoa</taxon>
        <taxon>Ecdysozoa</taxon>
        <taxon>Arthropoda</taxon>
        <taxon>Chelicerata</taxon>
        <taxon>Arachnida</taxon>
        <taxon>Acari</taxon>
        <taxon>Acariformes</taxon>
        <taxon>Sarcoptiformes</taxon>
        <taxon>Oribatida</taxon>
        <taxon>Brachypylina</taxon>
        <taxon>Oppioidea</taxon>
        <taxon>Oppiidae</taxon>
        <taxon>Oppiella</taxon>
    </lineage>
</organism>
<dbReference type="SUPFAM" id="SSF51735">
    <property type="entry name" value="NAD(P)-binding Rossmann-fold domains"/>
    <property type="match status" value="1"/>
</dbReference>
<name>A0A7R9QAW1_9ACAR</name>
<dbReference type="PANTHER" id="PTHR43975:SF2">
    <property type="entry name" value="EG:BACR7A4.14 PROTEIN-RELATED"/>
    <property type="match status" value="1"/>
</dbReference>
<sequence>MSLLYDFSGKVALVTGSSSGIGAATAILFAKSGGLQHHCPALRCFHSLHAKQCLNVSPKGLKALEVVADVTRDEDLIRLVDTTVKEFGKIDILVNCAGSASGAAVIGDTSYINNFRQVLKTNLDSYVFLTHICVKHLEKTKGNIVNISSVRSTQTAPSMSAYCMSKSALDMFTKCIAVELGNKGIRVNSVNPGATKTNLPQAAGASDDDAQAFYDAFARLYPVGRYAVGEDIANAVLYLSSNESSFITGSVLVADGGHLAANVGSEPYKDLK</sequence>
<dbReference type="PRINTS" id="PR00081">
    <property type="entry name" value="GDHRDH"/>
</dbReference>
<dbReference type="PANTHER" id="PTHR43975">
    <property type="entry name" value="ZGC:101858"/>
    <property type="match status" value="1"/>
</dbReference>
<keyword evidence="1" id="KW-0560">Oxidoreductase</keyword>
<dbReference type="EMBL" id="CAJPVJ010000162">
    <property type="protein sequence ID" value="CAG2161535.1"/>
    <property type="molecule type" value="Genomic_DNA"/>
</dbReference>
<dbReference type="PROSITE" id="PS00061">
    <property type="entry name" value="ADH_SHORT"/>
    <property type="match status" value="1"/>
</dbReference>
<dbReference type="Pfam" id="PF13561">
    <property type="entry name" value="adh_short_C2"/>
    <property type="match status" value="1"/>
</dbReference>
<evidence type="ECO:0000313" key="3">
    <source>
        <dbReference type="Proteomes" id="UP000728032"/>
    </source>
</evidence>
<keyword evidence="3" id="KW-1185">Reference proteome</keyword>
<gene>
    <name evidence="2" type="ORF">ONB1V03_LOCUS1140</name>
</gene>
<evidence type="ECO:0000313" key="2">
    <source>
        <dbReference type="EMBL" id="CAD7637982.1"/>
    </source>
</evidence>
<dbReference type="InterPro" id="IPR002347">
    <property type="entry name" value="SDR_fam"/>
</dbReference>
<dbReference type="OrthoDB" id="47007at2759"/>
<proteinExistence type="predicted"/>
<dbReference type="FunFam" id="3.40.50.720:FF:000084">
    <property type="entry name" value="Short-chain dehydrogenase reductase"/>
    <property type="match status" value="1"/>
</dbReference>
<dbReference type="AlphaFoldDB" id="A0A7R9QAW1"/>
<dbReference type="EMBL" id="OC914987">
    <property type="protein sequence ID" value="CAD7637982.1"/>
    <property type="molecule type" value="Genomic_DNA"/>
</dbReference>
<dbReference type="InterPro" id="IPR020904">
    <property type="entry name" value="Sc_DH/Rdtase_CS"/>
</dbReference>